<reference evidence="2" key="1">
    <citation type="submission" date="2022-10" db="EMBL/GenBank/DDBJ databases">
        <title>Genome assembly of Pristionchus species.</title>
        <authorList>
            <person name="Yoshida K."/>
            <person name="Sommer R.J."/>
        </authorList>
    </citation>
    <scope>NUCLEOTIDE SEQUENCE [LARGE SCALE GENOMIC DNA]</scope>
    <source>
        <strain evidence="2">RS5460</strain>
    </source>
</reference>
<feature type="non-terminal residue" evidence="1">
    <location>
        <position position="1"/>
    </location>
</feature>
<dbReference type="EMBL" id="BTRK01000001">
    <property type="protein sequence ID" value="GMR33943.1"/>
    <property type="molecule type" value="Genomic_DNA"/>
</dbReference>
<keyword evidence="2" id="KW-1185">Reference proteome</keyword>
<name>A0AAN4Z8H8_9BILA</name>
<accession>A0AAN4Z8H8</accession>
<dbReference type="Proteomes" id="UP001328107">
    <property type="component" value="Unassembled WGS sequence"/>
</dbReference>
<organism evidence="1 2">
    <name type="scientific">Pristionchus mayeri</name>
    <dbReference type="NCBI Taxonomy" id="1317129"/>
    <lineage>
        <taxon>Eukaryota</taxon>
        <taxon>Metazoa</taxon>
        <taxon>Ecdysozoa</taxon>
        <taxon>Nematoda</taxon>
        <taxon>Chromadorea</taxon>
        <taxon>Rhabditida</taxon>
        <taxon>Rhabditina</taxon>
        <taxon>Diplogasteromorpha</taxon>
        <taxon>Diplogasteroidea</taxon>
        <taxon>Neodiplogasteridae</taxon>
        <taxon>Pristionchus</taxon>
    </lineage>
</organism>
<evidence type="ECO:0000313" key="2">
    <source>
        <dbReference type="Proteomes" id="UP001328107"/>
    </source>
</evidence>
<sequence length="72" mass="8416">EPSCIHQDSLILDDYEEICDMIKQELAKDQKCHYATLDDDFIDGPDAETIAINELNEWYSHIVGRDIREMDE</sequence>
<protein>
    <submittedName>
        <fullName evidence="1">Uncharacterized protein</fullName>
    </submittedName>
</protein>
<proteinExistence type="predicted"/>
<evidence type="ECO:0000313" key="1">
    <source>
        <dbReference type="EMBL" id="GMR33943.1"/>
    </source>
</evidence>
<gene>
    <name evidence="1" type="ORF">PMAYCL1PPCAC_04138</name>
</gene>
<dbReference type="AlphaFoldDB" id="A0AAN4Z8H8"/>
<feature type="non-terminal residue" evidence="1">
    <location>
        <position position="72"/>
    </location>
</feature>
<comment type="caution">
    <text evidence="1">The sequence shown here is derived from an EMBL/GenBank/DDBJ whole genome shotgun (WGS) entry which is preliminary data.</text>
</comment>